<dbReference type="PANTHER" id="PTHR31719:SF43">
    <property type="entry name" value="NAC TRANSCRIPTION FACTOR 56"/>
    <property type="match status" value="1"/>
</dbReference>
<evidence type="ECO:0000259" key="5">
    <source>
        <dbReference type="PROSITE" id="PS51005"/>
    </source>
</evidence>
<dbReference type="SUPFAM" id="SSF101941">
    <property type="entry name" value="NAC domain"/>
    <property type="match status" value="1"/>
</dbReference>
<sequence length="246" mass="27656">MAWEPDLSSWTDLLHSSIKLLEQATPSAQFPPLQRDLDPLESLSKNIKAETLRIKAPHSPYDGDMSSAKATLESDTHVSFASKLAKFRNPGLGELQPHEKHNDHSVMDQEKKLVEDGCMYCLTLTKRRERKAGIGFWHASSKPKYIFDEETKKLVGETRTLVYYTGTPDHGSSTSTCLNGKTNWIMHEYTLVNAERSINQSKVMVGDVYRKMHRSTPVSRGPSSSALHLQACTSSGDKHHQHPKLE</sequence>
<keyword evidence="2" id="KW-0238">DNA-binding</keyword>
<dbReference type="GO" id="GO:0003677">
    <property type="term" value="F:DNA binding"/>
    <property type="evidence" value="ECO:0007669"/>
    <property type="project" value="UniProtKB-KW"/>
</dbReference>
<dbReference type="Gene3D" id="2.170.150.80">
    <property type="entry name" value="NAC domain"/>
    <property type="match status" value="1"/>
</dbReference>
<evidence type="ECO:0000313" key="7">
    <source>
        <dbReference type="Proteomes" id="UP001417504"/>
    </source>
</evidence>
<keyword evidence="3" id="KW-0804">Transcription</keyword>
<name>A0AAP0E295_9MAGN</name>
<protein>
    <recommendedName>
        <fullName evidence="5">NAC domain-containing protein</fullName>
    </recommendedName>
</protein>
<dbReference type="AlphaFoldDB" id="A0AAP0E295"/>
<proteinExistence type="predicted"/>
<keyword evidence="1" id="KW-0805">Transcription regulation</keyword>
<dbReference type="EMBL" id="JBBNAE010000011">
    <property type="protein sequence ID" value="KAK9085375.1"/>
    <property type="molecule type" value="Genomic_DNA"/>
</dbReference>
<dbReference type="InterPro" id="IPR003441">
    <property type="entry name" value="NAC-dom"/>
</dbReference>
<evidence type="ECO:0000256" key="3">
    <source>
        <dbReference type="ARBA" id="ARBA00023163"/>
    </source>
</evidence>
<dbReference type="GO" id="GO:0006355">
    <property type="term" value="P:regulation of DNA-templated transcription"/>
    <property type="evidence" value="ECO:0007669"/>
    <property type="project" value="InterPro"/>
</dbReference>
<feature type="domain" description="NAC" evidence="5">
    <location>
        <begin position="52"/>
        <end position="211"/>
    </location>
</feature>
<keyword evidence="4" id="KW-0539">Nucleus</keyword>
<organism evidence="6 7">
    <name type="scientific">Stephania japonica</name>
    <dbReference type="NCBI Taxonomy" id="461633"/>
    <lineage>
        <taxon>Eukaryota</taxon>
        <taxon>Viridiplantae</taxon>
        <taxon>Streptophyta</taxon>
        <taxon>Embryophyta</taxon>
        <taxon>Tracheophyta</taxon>
        <taxon>Spermatophyta</taxon>
        <taxon>Magnoliopsida</taxon>
        <taxon>Ranunculales</taxon>
        <taxon>Menispermaceae</taxon>
        <taxon>Menispermoideae</taxon>
        <taxon>Cissampelideae</taxon>
        <taxon>Stephania</taxon>
    </lineage>
</organism>
<keyword evidence="7" id="KW-1185">Reference proteome</keyword>
<dbReference type="PANTHER" id="PTHR31719">
    <property type="entry name" value="NAC TRANSCRIPTION FACTOR 56"/>
    <property type="match status" value="1"/>
</dbReference>
<gene>
    <name evidence="6" type="ORF">Sjap_025786</name>
</gene>
<dbReference type="Pfam" id="PF02365">
    <property type="entry name" value="NAM"/>
    <property type="match status" value="1"/>
</dbReference>
<dbReference type="Proteomes" id="UP001417504">
    <property type="component" value="Unassembled WGS sequence"/>
</dbReference>
<dbReference type="PROSITE" id="PS51005">
    <property type="entry name" value="NAC"/>
    <property type="match status" value="1"/>
</dbReference>
<evidence type="ECO:0000313" key="6">
    <source>
        <dbReference type="EMBL" id="KAK9085375.1"/>
    </source>
</evidence>
<evidence type="ECO:0000256" key="1">
    <source>
        <dbReference type="ARBA" id="ARBA00023015"/>
    </source>
</evidence>
<dbReference type="InterPro" id="IPR036093">
    <property type="entry name" value="NAC_dom_sf"/>
</dbReference>
<evidence type="ECO:0000256" key="2">
    <source>
        <dbReference type="ARBA" id="ARBA00023125"/>
    </source>
</evidence>
<evidence type="ECO:0000256" key="4">
    <source>
        <dbReference type="ARBA" id="ARBA00023242"/>
    </source>
</evidence>
<accession>A0AAP0E295</accession>
<comment type="caution">
    <text evidence="6">The sequence shown here is derived from an EMBL/GenBank/DDBJ whole genome shotgun (WGS) entry which is preliminary data.</text>
</comment>
<reference evidence="6 7" key="1">
    <citation type="submission" date="2024-01" db="EMBL/GenBank/DDBJ databases">
        <title>Genome assemblies of Stephania.</title>
        <authorList>
            <person name="Yang L."/>
        </authorList>
    </citation>
    <scope>NUCLEOTIDE SEQUENCE [LARGE SCALE GENOMIC DNA]</scope>
    <source>
        <strain evidence="6">QJT</strain>
        <tissue evidence="6">Leaf</tissue>
    </source>
</reference>